<proteinExistence type="inferred from homology"/>
<dbReference type="Gene3D" id="1.10.10.10">
    <property type="entry name" value="Winged helix-like DNA-binding domain superfamily/Winged helix DNA-binding domain"/>
    <property type="match status" value="1"/>
</dbReference>
<dbReference type="Gene3D" id="3.40.190.290">
    <property type="match status" value="1"/>
</dbReference>
<organism evidence="6 7">
    <name type="scientific">Methylorubrum rhodinum</name>
    <dbReference type="NCBI Taxonomy" id="29428"/>
    <lineage>
        <taxon>Bacteria</taxon>
        <taxon>Pseudomonadati</taxon>
        <taxon>Pseudomonadota</taxon>
        <taxon>Alphaproteobacteria</taxon>
        <taxon>Hyphomicrobiales</taxon>
        <taxon>Methylobacteriaceae</taxon>
        <taxon>Methylorubrum</taxon>
    </lineage>
</organism>
<evidence type="ECO:0000313" key="7">
    <source>
        <dbReference type="Proteomes" id="UP000583454"/>
    </source>
</evidence>
<dbReference type="PANTHER" id="PTHR30537">
    <property type="entry name" value="HTH-TYPE TRANSCRIPTIONAL REGULATOR"/>
    <property type="match status" value="1"/>
</dbReference>
<keyword evidence="4" id="KW-0804">Transcription</keyword>
<keyword evidence="3 6" id="KW-0238">DNA-binding</keyword>
<feature type="domain" description="HTH lysR-type" evidence="5">
    <location>
        <begin position="1"/>
        <end position="40"/>
    </location>
</feature>
<dbReference type="GO" id="GO:0003700">
    <property type="term" value="F:DNA-binding transcription factor activity"/>
    <property type="evidence" value="ECO:0007669"/>
    <property type="project" value="InterPro"/>
</dbReference>
<dbReference type="InterPro" id="IPR058163">
    <property type="entry name" value="LysR-type_TF_proteobact-type"/>
</dbReference>
<keyword evidence="2" id="KW-0805">Transcription regulation</keyword>
<evidence type="ECO:0000259" key="5">
    <source>
        <dbReference type="PROSITE" id="PS50931"/>
    </source>
</evidence>
<dbReference type="PROSITE" id="PS50931">
    <property type="entry name" value="HTH_LYSR"/>
    <property type="match status" value="1"/>
</dbReference>
<sequence>MPAAKRLKVDHTTVSRRVAELERSVDAKLFDRRPDGFVLTEHGHRLFAIAEAIECKALSVHGVLGSPVSTQPVGRVRVASMEGIAAFYLSGRFRELARTHPEIVIELVTERHLINLTKREADVSVSFVPPQGARLKVRTIGAIRLALFAAPAYLAERGTPAGSGDLQQHDFVDYVEDLLAISSVHWLLDVLEPESVVFRSTSLAAQQAAVAAGFGIGLLPLFCAKREPALVPVLSDEVVVMRDVFLSVHEDIEHLGRVRAVTRFLTTLFQRDDAYLTQF</sequence>
<evidence type="ECO:0000313" key="6">
    <source>
        <dbReference type="EMBL" id="MBB5756502.1"/>
    </source>
</evidence>
<dbReference type="Pfam" id="PF03466">
    <property type="entry name" value="LysR_substrate"/>
    <property type="match status" value="1"/>
</dbReference>
<dbReference type="SUPFAM" id="SSF53850">
    <property type="entry name" value="Periplasmic binding protein-like II"/>
    <property type="match status" value="1"/>
</dbReference>
<evidence type="ECO:0000256" key="1">
    <source>
        <dbReference type="ARBA" id="ARBA00009437"/>
    </source>
</evidence>
<protein>
    <submittedName>
        <fullName evidence="6">DNA-binding transcriptional LysR family regulator</fullName>
    </submittedName>
</protein>
<comment type="similarity">
    <text evidence="1">Belongs to the LysR transcriptional regulatory family.</text>
</comment>
<dbReference type="AlphaFoldDB" id="A0A840ZEY4"/>
<gene>
    <name evidence="6" type="ORF">HNR00_001200</name>
</gene>
<dbReference type="Pfam" id="PF00126">
    <property type="entry name" value="HTH_1"/>
    <property type="match status" value="1"/>
</dbReference>
<dbReference type="InterPro" id="IPR005119">
    <property type="entry name" value="LysR_subst-bd"/>
</dbReference>
<dbReference type="EMBL" id="JACHOP010000003">
    <property type="protein sequence ID" value="MBB5756502.1"/>
    <property type="molecule type" value="Genomic_DNA"/>
</dbReference>
<comment type="caution">
    <text evidence="6">The sequence shown here is derived from an EMBL/GenBank/DDBJ whole genome shotgun (WGS) entry which is preliminary data.</text>
</comment>
<evidence type="ECO:0000256" key="4">
    <source>
        <dbReference type="ARBA" id="ARBA00023163"/>
    </source>
</evidence>
<reference evidence="6 7" key="1">
    <citation type="submission" date="2020-08" db="EMBL/GenBank/DDBJ databases">
        <title>Genomic Encyclopedia of Type Strains, Phase IV (KMG-IV): sequencing the most valuable type-strain genomes for metagenomic binning, comparative biology and taxonomic classification.</title>
        <authorList>
            <person name="Goeker M."/>
        </authorList>
    </citation>
    <scope>NUCLEOTIDE SEQUENCE [LARGE SCALE GENOMIC DNA]</scope>
    <source>
        <strain evidence="6 7">DSM 2163</strain>
    </source>
</reference>
<dbReference type="PANTHER" id="PTHR30537:SF3">
    <property type="entry name" value="TRANSCRIPTIONAL REGULATORY PROTEIN"/>
    <property type="match status" value="1"/>
</dbReference>
<evidence type="ECO:0000256" key="3">
    <source>
        <dbReference type="ARBA" id="ARBA00023125"/>
    </source>
</evidence>
<accession>A0A840ZEY4</accession>
<dbReference type="SUPFAM" id="SSF46785">
    <property type="entry name" value="Winged helix' DNA-binding domain"/>
    <property type="match status" value="1"/>
</dbReference>
<dbReference type="GO" id="GO:0006351">
    <property type="term" value="P:DNA-templated transcription"/>
    <property type="evidence" value="ECO:0007669"/>
    <property type="project" value="TreeGrafter"/>
</dbReference>
<dbReference type="InterPro" id="IPR036388">
    <property type="entry name" value="WH-like_DNA-bd_sf"/>
</dbReference>
<name>A0A840ZEY4_9HYPH</name>
<dbReference type="GO" id="GO:0043565">
    <property type="term" value="F:sequence-specific DNA binding"/>
    <property type="evidence" value="ECO:0007669"/>
    <property type="project" value="TreeGrafter"/>
</dbReference>
<dbReference type="InterPro" id="IPR036390">
    <property type="entry name" value="WH_DNA-bd_sf"/>
</dbReference>
<keyword evidence="7" id="KW-1185">Reference proteome</keyword>
<evidence type="ECO:0000256" key="2">
    <source>
        <dbReference type="ARBA" id="ARBA00023015"/>
    </source>
</evidence>
<dbReference type="Proteomes" id="UP000583454">
    <property type="component" value="Unassembled WGS sequence"/>
</dbReference>
<dbReference type="InterPro" id="IPR000847">
    <property type="entry name" value="LysR_HTH_N"/>
</dbReference>